<name>A0AA94VG56_RHIRH</name>
<dbReference type="EMBL" id="SGOB01000001">
    <property type="protein sequence ID" value="TRA91299.1"/>
    <property type="molecule type" value="Genomic_DNA"/>
</dbReference>
<dbReference type="Proteomes" id="UP000320858">
    <property type="component" value="Unassembled WGS sequence"/>
</dbReference>
<dbReference type="Gene3D" id="3.30.2310.20">
    <property type="entry name" value="RelE-like"/>
    <property type="match status" value="1"/>
</dbReference>
<evidence type="ECO:0000256" key="1">
    <source>
        <dbReference type="ARBA" id="ARBA00022649"/>
    </source>
</evidence>
<dbReference type="Pfam" id="PF05016">
    <property type="entry name" value="ParE_toxin"/>
    <property type="match status" value="1"/>
</dbReference>
<evidence type="ECO:0000313" key="3">
    <source>
        <dbReference type="Proteomes" id="UP000320858"/>
    </source>
</evidence>
<organism evidence="2 3">
    <name type="scientific">Rhizobium rhizogenes</name>
    <name type="common">Agrobacterium rhizogenes</name>
    <dbReference type="NCBI Taxonomy" id="359"/>
    <lineage>
        <taxon>Bacteria</taxon>
        <taxon>Pseudomonadati</taxon>
        <taxon>Pseudomonadota</taxon>
        <taxon>Alphaproteobacteria</taxon>
        <taxon>Hyphomicrobiales</taxon>
        <taxon>Rhizobiaceae</taxon>
        <taxon>Rhizobium/Agrobacterium group</taxon>
        <taxon>Rhizobium</taxon>
    </lineage>
</organism>
<dbReference type="RefSeq" id="WP_081308525.1">
    <property type="nucleotide sequence ID" value="NZ_SGOB01000001.1"/>
</dbReference>
<sequence length="104" mass="12111">MITARTYSLSSQAIRDLINIYKFLDDKNPIAGERLVSSIERKIKDTARLGLTGVSRDWISNGLRAVHHKNRFIYFRVKENELRILRVVHGHQHIDAEDVIEKEN</sequence>
<dbReference type="InterPro" id="IPR007712">
    <property type="entry name" value="RelE/ParE_toxin"/>
</dbReference>
<proteinExistence type="predicted"/>
<comment type="caution">
    <text evidence="2">The sequence shown here is derived from an EMBL/GenBank/DDBJ whole genome shotgun (WGS) entry which is preliminary data.</text>
</comment>
<keyword evidence="1" id="KW-1277">Toxin-antitoxin system</keyword>
<gene>
    <name evidence="2" type="ORF">EXN24_07355</name>
</gene>
<dbReference type="AlphaFoldDB" id="A0AA94VG56"/>
<dbReference type="InterPro" id="IPR035093">
    <property type="entry name" value="RelE/ParE_toxin_dom_sf"/>
</dbReference>
<accession>A0AA94VG56</accession>
<protein>
    <submittedName>
        <fullName evidence="2">Type II toxin-antitoxin system RelE/ParE family toxin</fullName>
    </submittedName>
</protein>
<reference evidence="2 3" key="1">
    <citation type="journal article" date="2019" name="Appl. Microbiol. Biotechnol.">
        <title>Differential efficiency of wild type rhizogenic strains for rol gene transformation of plants.</title>
        <authorList>
            <person name="Desmet S."/>
            <person name="De Keyser E."/>
            <person name="Van Vaerenbergh J."/>
            <person name="Baeyen S."/>
            <person name="Van Huylenbroeck J."/>
            <person name="Geelen D."/>
            <person name="Dhooghe E."/>
        </authorList>
    </citation>
    <scope>NUCLEOTIDE SEQUENCE [LARGE SCALE GENOMIC DNA]</scope>
    <source>
        <strain evidence="2 3">B 4.1</strain>
    </source>
</reference>
<evidence type="ECO:0000313" key="2">
    <source>
        <dbReference type="EMBL" id="TRA91299.1"/>
    </source>
</evidence>